<dbReference type="KEGG" id="dci:103508009"/>
<evidence type="ECO:0000313" key="3">
    <source>
        <dbReference type="RefSeq" id="XP_026678525.1"/>
    </source>
</evidence>
<dbReference type="Proteomes" id="UP000079169">
    <property type="component" value="Unplaced"/>
</dbReference>
<feature type="transmembrane region" description="Helical" evidence="1">
    <location>
        <begin position="81"/>
        <end position="102"/>
    </location>
</feature>
<protein>
    <submittedName>
        <fullName evidence="3">Uncharacterized protein LOC103508009</fullName>
    </submittedName>
</protein>
<dbReference type="STRING" id="121845.A0A3Q0IVW9"/>
<feature type="transmembrane region" description="Helical" evidence="1">
    <location>
        <begin position="40"/>
        <end position="61"/>
    </location>
</feature>
<evidence type="ECO:0000256" key="1">
    <source>
        <dbReference type="SAM" id="Phobius"/>
    </source>
</evidence>
<dbReference type="RefSeq" id="XP_026678525.1">
    <property type="nucleotide sequence ID" value="XM_026822724.1"/>
</dbReference>
<keyword evidence="1" id="KW-1133">Transmembrane helix</keyword>
<sequence length="113" mass="13602">MTSTKSNKSILRSRKAMKALLAEIKFQTGELFNHDHRKNIILACFIQFGLTCSYYTLMLWFPELFNRYEKFEHLHPGWTHFVVLVNSFRLYIYYLIIFMSLVRTSIPSNFIYF</sequence>
<name>A0A3Q0IVW9_DIACI</name>
<evidence type="ECO:0000313" key="2">
    <source>
        <dbReference type="Proteomes" id="UP000079169"/>
    </source>
</evidence>
<dbReference type="AlphaFoldDB" id="A0A3Q0IVW9"/>
<proteinExistence type="predicted"/>
<keyword evidence="1" id="KW-0472">Membrane</keyword>
<reference evidence="3" key="1">
    <citation type="submission" date="2025-08" db="UniProtKB">
        <authorList>
            <consortium name="RefSeq"/>
        </authorList>
    </citation>
    <scope>IDENTIFICATION</scope>
</reference>
<keyword evidence="2" id="KW-1185">Reference proteome</keyword>
<keyword evidence="1" id="KW-0812">Transmembrane</keyword>
<accession>A0A3Q0IVW9</accession>
<dbReference type="GeneID" id="103508009"/>
<organism evidence="2 3">
    <name type="scientific">Diaphorina citri</name>
    <name type="common">Asian citrus psyllid</name>
    <dbReference type="NCBI Taxonomy" id="121845"/>
    <lineage>
        <taxon>Eukaryota</taxon>
        <taxon>Metazoa</taxon>
        <taxon>Ecdysozoa</taxon>
        <taxon>Arthropoda</taxon>
        <taxon>Hexapoda</taxon>
        <taxon>Insecta</taxon>
        <taxon>Pterygota</taxon>
        <taxon>Neoptera</taxon>
        <taxon>Paraneoptera</taxon>
        <taxon>Hemiptera</taxon>
        <taxon>Sternorrhyncha</taxon>
        <taxon>Psylloidea</taxon>
        <taxon>Psyllidae</taxon>
        <taxon>Diaphorininae</taxon>
        <taxon>Diaphorina</taxon>
    </lineage>
</organism>
<gene>
    <name evidence="3" type="primary">LOC103508009</name>
</gene>
<dbReference type="PaxDb" id="121845-A0A3Q0IVW9"/>